<dbReference type="AlphaFoldDB" id="A0A8J2XMK8"/>
<feature type="transmembrane region" description="Helical" evidence="1">
    <location>
        <begin position="193"/>
        <end position="210"/>
    </location>
</feature>
<protein>
    <submittedName>
        <fullName evidence="2">Uncharacterized protein</fullName>
    </submittedName>
</protein>
<keyword evidence="1" id="KW-0472">Membrane</keyword>
<organism evidence="2 3">
    <name type="scientific">Neiella marina</name>
    <dbReference type="NCBI Taxonomy" id="508461"/>
    <lineage>
        <taxon>Bacteria</taxon>
        <taxon>Pseudomonadati</taxon>
        <taxon>Pseudomonadota</taxon>
        <taxon>Gammaproteobacteria</taxon>
        <taxon>Alteromonadales</taxon>
        <taxon>Echinimonadaceae</taxon>
        <taxon>Neiella</taxon>
    </lineage>
</organism>
<gene>
    <name evidence="2" type="ORF">GCM10011369_21690</name>
</gene>
<keyword evidence="1" id="KW-0812">Transmembrane</keyword>
<evidence type="ECO:0000256" key="1">
    <source>
        <dbReference type="SAM" id="Phobius"/>
    </source>
</evidence>
<feature type="transmembrane region" description="Helical" evidence="1">
    <location>
        <begin position="6"/>
        <end position="26"/>
    </location>
</feature>
<feature type="transmembrane region" description="Helical" evidence="1">
    <location>
        <begin position="38"/>
        <end position="57"/>
    </location>
</feature>
<reference evidence="3" key="1">
    <citation type="journal article" date="2019" name="Int. J. Syst. Evol. Microbiol.">
        <title>The Global Catalogue of Microorganisms (GCM) 10K type strain sequencing project: providing services to taxonomists for standard genome sequencing and annotation.</title>
        <authorList>
            <consortium name="The Broad Institute Genomics Platform"/>
            <consortium name="The Broad Institute Genome Sequencing Center for Infectious Disease"/>
            <person name="Wu L."/>
            <person name="Ma J."/>
        </authorList>
    </citation>
    <scope>NUCLEOTIDE SEQUENCE [LARGE SCALE GENOMIC DNA]</scope>
    <source>
        <strain evidence="3">CGMCC 1.10130</strain>
    </source>
</reference>
<keyword evidence="1" id="KW-1133">Transmembrane helix</keyword>
<accession>A0A8J2XMK8</accession>
<feature type="transmembrane region" description="Helical" evidence="1">
    <location>
        <begin position="140"/>
        <end position="160"/>
    </location>
</feature>
<name>A0A8J2XMK8_9GAMM</name>
<evidence type="ECO:0000313" key="3">
    <source>
        <dbReference type="Proteomes" id="UP000619743"/>
    </source>
</evidence>
<evidence type="ECO:0000313" key="2">
    <source>
        <dbReference type="EMBL" id="GGA79406.1"/>
    </source>
</evidence>
<proteinExistence type="predicted"/>
<comment type="caution">
    <text evidence="2">The sequence shown here is derived from an EMBL/GenBank/DDBJ whole genome shotgun (WGS) entry which is preliminary data.</text>
</comment>
<feature type="transmembrane region" description="Helical" evidence="1">
    <location>
        <begin position="107"/>
        <end position="128"/>
    </location>
</feature>
<sequence>MNRPFYWAIAAVVAVATLVFFVAVSLEPTAQKMLMREHGPIEALSAFGYLLCVAVMAKAGGSDYLKKYWYFAVVLVSFAAREMDFDKAFTEVGVLKSKFFFSPEVSVMGKLVSAVILGFILFALITIVRRHGKSFLVKVFSFRWDPVIWSVGFAGTFLVVSKSLDGLGRKLRGWGIADISPEVDKVASLVEESMELAVPYLFIIAVLAYLRSQRSA</sequence>
<keyword evidence="3" id="KW-1185">Reference proteome</keyword>
<dbReference type="EMBL" id="BMDX01000010">
    <property type="protein sequence ID" value="GGA79406.1"/>
    <property type="molecule type" value="Genomic_DNA"/>
</dbReference>
<dbReference type="Proteomes" id="UP000619743">
    <property type="component" value="Unassembled WGS sequence"/>
</dbReference>